<organism evidence="2 3">
    <name type="scientific">Phoxinus phoxinus</name>
    <name type="common">Eurasian minnow</name>
    <dbReference type="NCBI Taxonomy" id="58324"/>
    <lineage>
        <taxon>Eukaryota</taxon>
        <taxon>Metazoa</taxon>
        <taxon>Chordata</taxon>
        <taxon>Craniata</taxon>
        <taxon>Vertebrata</taxon>
        <taxon>Euteleostomi</taxon>
        <taxon>Actinopterygii</taxon>
        <taxon>Neopterygii</taxon>
        <taxon>Teleostei</taxon>
        <taxon>Ostariophysi</taxon>
        <taxon>Cypriniformes</taxon>
        <taxon>Leuciscidae</taxon>
        <taxon>Phoxininae</taxon>
        <taxon>Phoxinus</taxon>
    </lineage>
</organism>
<accession>A0AAN9HFD9</accession>
<comment type="caution">
    <text evidence="2">The sequence shown here is derived from an EMBL/GenBank/DDBJ whole genome shotgun (WGS) entry which is preliminary data.</text>
</comment>
<feature type="compositionally biased region" description="Polar residues" evidence="1">
    <location>
        <begin position="15"/>
        <end position="25"/>
    </location>
</feature>
<keyword evidence="3" id="KW-1185">Reference proteome</keyword>
<dbReference type="Proteomes" id="UP001364617">
    <property type="component" value="Unassembled WGS sequence"/>
</dbReference>
<feature type="region of interest" description="Disordered" evidence="1">
    <location>
        <begin position="1"/>
        <end position="27"/>
    </location>
</feature>
<protein>
    <submittedName>
        <fullName evidence="2">Uncharacterized protein</fullName>
    </submittedName>
</protein>
<feature type="compositionally biased region" description="Polar residues" evidence="1">
    <location>
        <begin position="46"/>
        <end position="61"/>
    </location>
</feature>
<gene>
    <name evidence="2" type="ORF">R3I93_000518</name>
</gene>
<evidence type="ECO:0000313" key="2">
    <source>
        <dbReference type="EMBL" id="KAK7176285.1"/>
    </source>
</evidence>
<feature type="region of interest" description="Disordered" evidence="1">
    <location>
        <begin position="44"/>
        <end position="83"/>
    </location>
</feature>
<sequence length="99" mass="10544">MAEASEATVDGSSRAAHSSADSLTTVVIPPTLEDVVEEEDVFLSETGHSGTTLECSGNGSQRRLAVRREGGLSPQNQAESSEFLHLNLRKQVSYSSHLS</sequence>
<reference evidence="2 3" key="1">
    <citation type="submission" date="2024-02" db="EMBL/GenBank/DDBJ databases">
        <title>Chromosome-level genome assembly of the Eurasian Minnow (Phoxinus phoxinus).</title>
        <authorList>
            <person name="Oriowo T.O."/>
            <person name="Martin S."/>
            <person name="Stange M."/>
            <person name="Chrysostomakis Y."/>
            <person name="Brown T."/>
            <person name="Winkler S."/>
            <person name="Kukowka S."/>
            <person name="Myers E.W."/>
            <person name="Bohne A."/>
        </authorList>
    </citation>
    <scope>NUCLEOTIDE SEQUENCE [LARGE SCALE GENOMIC DNA]</scope>
    <source>
        <strain evidence="2">ZFMK-TIS-60720</strain>
        <tissue evidence="2">Whole Organism</tissue>
    </source>
</reference>
<name>A0AAN9HFD9_9TELE</name>
<dbReference type="EMBL" id="JAYKXH010000001">
    <property type="protein sequence ID" value="KAK7176285.1"/>
    <property type="molecule type" value="Genomic_DNA"/>
</dbReference>
<dbReference type="AlphaFoldDB" id="A0AAN9HFD9"/>
<proteinExistence type="predicted"/>
<evidence type="ECO:0000256" key="1">
    <source>
        <dbReference type="SAM" id="MobiDB-lite"/>
    </source>
</evidence>
<evidence type="ECO:0000313" key="3">
    <source>
        <dbReference type="Proteomes" id="UP001364617"/>
    </source>
</evidence>